<evidence type="ECO:0000313" key="2">
    <source>
        <dbReference type="Proteomes" id="UP000290495"/>
    </source>
</evidence>
<sequence length="290" mass="33878">MTKVNRKYYNNIHYTIDWENSVIKLKPEFLSELQTFSKWTGFKKIGGSSVGDILIKGDPFKSEFKAYCHITKIKMPVLSKKYINAGVILEPKIFDVLRQQYKNIEIENFVASEVGYDYFQGIDDVISGVPDGYIPSMKVILEIKTAGEKKYETWEREGVDPSYRKQAQLYAYLMSKKTNSKIDKYAIVAAFLKDDKENNINDYLNPELVNLYERRMKLYSFNVNDSEVLDDIKFVKEWYKKYTSTDTSPKFNRTINADDLEYLACSNEEEWISLLEKWKSMGKADLDVMP</sequence>
<dbReference type="NCBIfam" id="NF045870">
    <property type="entry name" value="MAGa7180_fam_nucl"/>
    <property type="match status" value="1"/>
</dbReference>
<dbReference type="Pfam" id="PF09588">
    <property type="entry name" value="YqaJ"/>
    <property type="match status" value="1"/>
</dbReference>
<dbReference type="SUPFAM" id="SSF52980">
    <property type="entry name" value="Restriction endonuclease-like"/>
    <property type="match status" value="1"/>
</dbReference>
<proteinExistence type="predicted"/>
<dbReference type="InterPro" id="IPR019080">
    <property type="entry name" value="YqaJ_viral_recombinase"/>
</dbReference>
<name>A0A0F6SY91_9BACT</name>
<dbReference type="Proteomes" id="UP000290495">
    <property type="component" value="Chromosome"/>
</dbReference>
<reference evidence="1 2" key="1">
    <citation type="submission" date="2019-01" db="EMBL/GenBank/DDBJ databases">
        <authorList>
            <consortium name="Pathogen Informatics"/>
        </authorList>
    </citation>
    <scope>NUCLEOTIDE SEQUENCE [LARGE SCALE GENOMIC DNA]</scope>
    <source>
        <strain evidence="1 2">NCTC10146</strain>
    </source>
</reference>
<dbReference type="AlphaFoldDB" id="A0A0F6SY91"/>
<dbReference type="RefSeq" id="WP_004794703.1">
    <property type="nucleotide sequence ID" value="NZ_CP011368.1"/>
</dbReference>
<evidence type="ECO:0000313" key="1">
    <source>
        <dbReference type="EMBL" id="VEU69038.1"/>
    </source>
</evidence>
<dbReference type="EMBL" id="LR215010">
    <property type="protein sequence ID" value="VEU69038.1"/>
    <property type="molecule type" value="Genomic_DNA"/>
</dbReference>
<dbReference type="InterPro" id="IPR011604">
    <property type="entry name" value="PDDEXK-like_dom_sf"/>
</dbReference>
<organism evidence="1 2">
    <name type="scientific">Mycoplasmopsis canis</name>
    <dbReference type="NCBI Taxonomy" id="29555"/>
    <lineage>
        <taxon>Bacteria</taxon>
        <taxon>Bacillati</taxon>
        <taxon>Mycoplasmatota</taxon>
        <taxon>Mycoplasmoidales</taxon>
        <taxon>Metamycoplasmataceae</taxon>
        <taxon>Mycoplasmopsis</taxon>
    </lineage>
</organism>
<dbReference type="InterPro" id="IPR011335">
    <property type="entry name" value="Restrct_endonuc-II-like"/>
</dbReference>
<gene>
    <name evidence="1" type="ORF">NCTC10146_00508</name>
</gene>
<dbReference type="HOGENOM" id="CLU_088212_0_0_14"/>
<accession>A0A0F6SY91</accession>
<dbReference type="KEGG" id="mcas:AAW50_01480"/>
<protein>
    <submittedName>
        <fullName evidence="1">YqaJ-like viral recombinase domain</fullName>
    </submittedName>
</protein>
<dbReference type="eggNOG" id="COG5377">
    <property type="taxonomic scope" value="Bacteria"/>
</dbReference>
<dbReference type="Gene3D" id="3.90.320.10">
    <property type="match status" value="1"/>
</dbReference>
<dbReference type="STRING" id="29555.AAW50_01480"/>